<organism evidence="1 2">
    <name type="scientific">Caballeronia glebae</name>
    <dbReference type="NCBI Taxonomy" id="1777143"/>
    <lineage>
        <taxon>Bacteria</taxon>
        <taxon>Pseudomonadati</taxon>
        <taxon>Pseudomonadota</taxon>
        <taxon>Betaproteobacteria</taxon>
        <taxon>Burkholderiales</taxon>
        <taxon>Burkholderiaceae</taxon>
        <taxon>Caballeronia</taxon>
    </lineage>
</organism>
<evidence type="ECO:0000313" key="2">
    <source>
        <dbReference type="Proteomes" id="UP000054596"/>
    </source>
</evidence>
<gene>
    <name evidence="1" type="ORF">AWB82_01740</name>
</gene>
<protein>
    <submittedName>
        <fullName evidence="1">Uncharacterized protein</fullName>
    </submittedName>
</protein>
<evidence type="ECO:0000313" key="1">
    <source>
        <dbReference type="EMBL" id="SAK52876.1"/>
    </source>
</evidence>
<dbReference type="AlphaFoldDB" id="A0A158A5G4"/>
<comment type="caution">
    <text evidence="1">The sequence shown here is derived from an EMBL/GenBank/DDBJ whole genome shotgun (WGS) entry which is preliminary data.</text>
</comment>
<keyword evidence="2" id="KW-1185">Reference proteome</keyword>
<name>A0A158A5G4_9BURK</name>
<proteinExistence type="predicted"/>
<dbReference type="EMBL" id="FCOJ02000009">
    <property type="protein sequence ID" value="SAK52876.1"/>
    <property type="molecule type" value="Genomic_DNA"/>
</dbReference>
<sequence length="81" mass="9743">MPPMREDVETMKVEHGDWTIDSRPQQMGHHWHSWCEIERRPTDDGVDGEIFHFFDIGYFDTQRAAYERAVSWAKAWIEDNF</sequence>
<reference evidence="1" key="1">
    <citation type="submission" date="2016-01" db="EMBL/GenBank/DDBJ databases">
        <authorList>
            <person name="Peeters C."/>
        </authorList>
    </citation>
    <scope>NUCLEOTIDE SEQUENCE [LARGE SCALE GENOMIC DNA]</scope>
    <source>
        <strain evidence="1">LMG 29325</strain>
    </source>
</reference>
<dbReference type="Proteomes" id="UP000054596">
    <property type="component" value="Unassembled WGS sequence"/>
</dbReference>
<accession>A0A158A5G4</accession>